<comment type="similarity">
    <text evidence="1 6">Belongs to the methyltransferase superfamily. RsmH family.</text>
</comment>
<dbReference type="GO" id="GO:0071424">
    <property type="term" value="F:rRNA (cytosine-N4-)-methyltransferase activity"/>
    <property type="evidence" value="ECO:0007669"/>
    <property type="project" value="UniProtKB-UniRule"/>
</dbReference>
<gene>
    <name evidence="6" type="primary">rsmH</name>
    <name evidence="8" type="ORF">A2855_02445</name>
</gene>
<evidence type="ECO:0000256" key="4">
    <source>
        <dbReference type="ARBA" id="ARBA00022679"/>
    </source>
</evidence>
<keyword evidence="3 6" id="KW-0489">Methyltransferase</keyword>
<accession>A0A1G2C9E4</accession>
<dbReference type="SUPFAM" id="SSF53335">
    <property type="entry name" value="S-adenosyl-L-methionine-dependent methyltransferases"/>
    <property type="match status" value="1"/>
</dbReference>
<evidence type="ECO:0000313" key="9">
    <source>
        <dbReference type="Proteomes" id="UP000179059"/>
    </source>
</evidence>
<comment type="catalytic activity">
    <reaction evidence="6">
        <text>cytidine(1402) in 16S rRNA + S-adenosyl-L-methionine = N(4)-methylcytidine(1402) in 16S rRNA + S-adenosyl-L-homocysteine + H(+)</text>
        <dbReference type="Rhea" id="RHEA:42928"/>
        <dbReference type="Rhea" id="RHEA-COMP:10286"/>
        <dbReference type="Rhea" id="RHEA-COMP:10287"/>
        <dbReference type="ChEBI" id="CHEBI:15378"/>
        <dbReference type="ChEBI" id="CHEBI:57856"/>
        <dbReference type="ChEBI" id="CHEBI:59789"/>
        <dbReference type="ChEBI" id="CHEBI:74506"/>
        <dbReference type="ChEBI" id="CHEBI:82748"/>
        <dbReference type="EC" id="2.1.1.199"/>
    </reaction>
</comment>
<evidence type="ECO:0000256" key="2">
    <source>
        <dbReference type="ARBA" id="ARBA00022552"/>
    </source>
</evidence>
<feature type="binding site" evidence="6">
    <location>
        <position position="105"/>
    </location>
    <ligand>
        <name>S-adenosyl-L-methionine</name>
        <dbReference type="ChEBI" id="CHEBI:59789"/>
    </ligand>
</feature>
<evidence type="ECO:0000256" key="6">
    <source>
        <dbReference type="HAMAP-Rule" id="MF_01007"/>
    </source>
</evidence>
<feature type="binding site" evidence="6">
    <location>
        <position position="51"/>
    </location>
    <ligand>
        <name>S-adenosyl-L-methionine</name>
        <dbReference type="ChEBI" id="CHEBI:59789"/>
    </ligand>
</feature>
<feature type="binding site" evidence="6">
    <location>
        <position position="98"/>
    </location>
    <ligand>
        <name>S-adenosyl-L-methionine</name>
        <dbReference type="ChEBI" id="CHEBI:59789"/>
    </ligand>
</feature>
<dbReference type="HAMAP" id="MF_01007">
    <property type="entry name" value="16SrRNA_methyltr_H"/>
    <property type="match status" value="1"/>
</dbReference>
<proteinExistence type="inferred from homology"/>
<comment type="caution">
    <text evidence="8">The sequence shown here is derived from an EMBL/GenBank/DDBJ whole genome shotgun (WGS) entry which is preliminary data.</text>
</comment>
<evidence type="ECO:0000313" key="8">
    <source>
        <dbReference type="EMBL" id="OGY97992.1"/>
    </source>
</evidence>
<evidence type="ECO:0000256" key="3">
    <source>
        <dbReference type="ARBA" id="ARBA00022603"/>
    </source>
</evidence>
<dbReference type="Gene3D" id="3.40.50.150">
    <property type="entry name" value="Vaccinia Virus protein VP39"/>
    <property type="match status" value="1"/>
</dbReference>
<protein>
    <recommendedName>
        <fullName evidence="6">Ribosomal RNA small subunit methyltransferase H</fullName>
        <ecNumber evidence="6">2.1.1.199</ecNumber>
    </recommendedName>
    <alternativeName>
        <fullName evidence="6">16S rRNA m(4)C1402 methyltransferase</fullName>
    </alternativeName>
    <alternativeName>
        <fullName evidence="6">rRNA (cytosine-N(4)-)-methyltransferase RsmH</fullName>
    </alternativeName>
</protein>
<reference evidence="8 9" key="1">
    <citation type="journal article" date="2016" name="Nat. Commun.">
        <title>Thousands of microbial genomes shed light on interconnected biogeochemical processes in an aquifer system.</title>
        <authorList>
            <person name="Anantharaman K."/>
            <person name="Brown C.T."/>
            <person name="Hug L.A."/>
            <person name="Sharon I."/>
            <person name="Castelle C.J."/>
            <person name="Probst A.J."/>
            <person name="Thomas B.C."/>
            <person name="Singh A."/>
            <person name="Wilkins M.J."/>
            <person name="Karaoz U."/>
            <person name="Brodie E.L."/>
            <person name="Williams K.H."/>
            <person name="Hubbard S.S."/>
            <person name="Banfield J.F."/>
        </authorList>
    </citation>
    <scope>NUCLEOTIDE SEQUENCE [LARGE SCALE GENOMIC DNA]</scope>
</reference>
<organism evidence="8 9">
    <name type="scientific">Candidatus Liptonbacteria bacterium RIFCSPHIGHO2_01_FULL_57_28</name>
    <dbReference type="NCBI Taxonomy" id="1798647"/>
    <lineage>
        <taxon>Bacteria</taxon>
        <taxon>Candidatus Liptoniibacteriota</taxon>
    </lineage>
</organism>
<keyword evidence="2 6" id="KW-0698">rRNA processing</keyword>
<feature type="compositionally biased region" description="Basic and acidic residues" evidence="7">
    <location>
        <begin position="268"/>
        <end position="277"/>
    </location>
</feature>
<dbReference type="PIRSF" id="PIRSF004486">
    <property type="entry name" value="MraW"/>
    <property type="match status" value="1"/>
</dbReference>
<feature type="binding site" evidence="6">
    <location>
        <begin position="31"/>
        <end position="33"/>
    </location>
    <ligand>
        <name>S-adenosyl-L-methionine</name>
        <dbReference type="ChEBI" id="CHEBI:59789"/>
    </ligand>
</feature>
<feature type="region of interest" description="Disordered" evidence="7">
    <location>
        <begin position="268"/>
        <end position="295"/>
    </location>
</feature>
<dbReference type="NCBIfam" id="TIGR00006">
    <property type="entry name" value="16S rRNA (cytosine(1402)-N(4))-methyltransferase RsmH"/>
    <property type="match status" value="1"/>
</dbReference>
<dbReference type="EMBL" id="MHKX01000019">
    <property type="protein sequence ID" value="OGY97992.1"/>
    <property type="molecule type" value="Genomic_DNA"/>
</dbReference>
<keyword evidence="6" id="KW-0963">Cytoplasm</keyword>
<dbReference type="AlphaFoldDB" id="A0A1G2C9E4"/>
<dbReference type="GO" id="GO:0070475">
    <property type="term" value="P:rRNA base methylation"/>
    <property type="evidence" value="ECO:0007669"/>
    <property type="project" value="UniProtKB-UniRule"/>
</dbReference>
<dbReference type="EC" id="2.1.1.199" evidence="6"/>
<keyword evidence="4 6" id="KW-0808">Transferase</keyword>
<evidence type="ECO:0000256" key="7">
    <source>
        <dbReference type="SAM" id="MobiDB-lite"/>
    </source>
</evidence>
<evidence type="ECO:0000256" key="5">
    <source>
        <dbReference type="ARBA" id="ARBA00022691"/>
    </source>
</evidence>
<comment type="subcellular location">
    <subcellularLocation>
        <location evidence="6">Cytoplasm</location>
    </subcellularLocation>
</comment>
<dbReference type="SUPFAM" id="SSF81799">
    <property type="entry name" value="Putative methyltransferase TM0872, insert domain"/>
    <property type="match status" value="1"/>
</dbReference>
<dbReference type="PANTHER" id="PTHR11265">
    <property type="entry name" value="S-ADENOSYL-METHYLTRANSFERASE MRAW"/>
    <property type="match status" value="1"/>
</dbReference>
<feature type="binding site" evidence="6">
    <location>
        <position position="77"/>
    </location>
    <ligand>
        <name>S-adenosyl-L-methionine</name>
        <dbReference type="ChEBI" id="CHEBI:59789"/>
    </ligand>
</feature>
<dbReference type="STRING" id="1798647.A2855_02445"/>
<sequence>MPHVPVLLDEVISLLNLQPGMFVIDGTVDGGGHAAEILERIGPSGKLLGLDWDETLLEECKSRLGKYPNVNLLHGNYADLPEILEREDFPKAHALLLDLGFSSEQLADAGKGFSFNSDEPLLLTYSKDRTPAHEVLRGMREPEIAQMLFDLGEERYGLKIAKAIVERQRKSPIRTARDLAETVSVAVPAGYERGRIHPATRTFQALRIFVNDELGNLKRILGNLDKVLVTGGRVAVISFHSLEDRIVKNAFRDLEGAQTLEILTKKPIEASQEEAKGNPRSRSAKLRAAELKDEY</sequence>
<dbReference type="Proteomes" id="UP000179059">
    <property type="component" value="Unassembled WGS sequence"/>
</dbReference>
<dbReference type="InterPro" id="IPR002903">
    <property type="entry name" value="RsmH"/>
</dbReference>
<dbReference type="Pfam" id="PF01795">
    <property type="entry name" value="Methyltransf_5"/>
    <property type="match status" value="1"/>
</dbReference>
<dbReference type="InterPro" id="IPR029063">
    <property type="entry name" value="SAM-dependent_MTases_sf"/>
</dbReference>
<comment type="function">
    <text evidence="6">Specifically methylates the N4 position of cytidine in position 1402 (C1402) of 16S rRNA.</text>
</comment>
<name>A0A1G2C9E4_9BACT</name>
<dbReference type="InterPro" id="IPR023397">
    <property type="entry name" value="SAM-dep_MeTrfase_MraW_recog"/>
</dbReference>
<evidence type="ECO:0000256" key="1">
    <source>
        <dbReference type="ARBA" id="ARBA00010396"/>
    </source>
</evidence>
<keyword evidence="5 6" id="KW-0949">S-adenosyl-L-methionine</keyword>
<dbReference type="GO" id="GO:0005737">
    <property type="term" value="C:cytoplasm"/>
    <property type="evidence" value="ECO:0007669"/>
    <property type="project" value="UniProtKB-SubCell"/>
</dbReference>
<dbReference type="Gene3D" id="1.10.150.170">
    <property type="entry name" value="Putative methyltransferase TM0872, insert domain"/>
    <property type="match status" value="1"/>
</dbReference>
<dbReference type="PANTHER" id="PTHR11265:SF0">
    <property type="entry name" value="12S RRNA N4-METHYLCYTIDINE METHYLTRANSFERASE"/>
    <property type="match status" value="1"/>
</dbReference>